<evidence type="ECO:0000313" key="6">
    <source>
        <dbReference type="EMBL" id="AFM19329.1"/>
    </source>
</evidence>
<feature type="region of interest" description="Disordered" evidence="3">
    <location>
        <begin position="314"/>
        <end position="333"/>
    </location>
</feature>
<dbReference type="InterPro" id="IPR000792">
    <property type="entry name" value="Tscrpt_reg_LuxR_C"/>
</dbReference>
<dbReference type="InterPro" id="IPR016032">
    <property type="entry name" value="Sig_transdc_resp-reg_C-effctor"/>
</dbReference>
<evidence type="ECO:0000256" key="3">
    <source>
        <dbReference type="SAM" id="MobiDB-lite"/>
    </source>
</evidence>
<keyword evidence="7" id="KW-1185">Reference proteome</keyword>
<dbReference type="SUPFAM" id="SSF52172">
    <property type="entry name" value="CheY-like"/>
    <property type="match status" value="1"/>
</dbReference>
<evidence type="ECO:0000256" key="1">
    <source>
        <dbReference type="ARBA" id="ARBA00023125"/>
    </source>
</evidence>
<comment type="caution">
    <text evidence="2">Lacks conserved residue(s) required for the propagation of feature annotation.</text>
</comment>
<dbReference type="GO" id="GO:0006355">
    <property type="term" value="P:regulation of DNA-templated transcription"/>
    <property type="evidence" value="ECO:0007669"/>
    <property type="project" value="InterPro"/>
</dbReference>
<evidence type="ECO:0000259" key="4">
    <source>
        <dbReference type="PROSITE" id="PS50043"/>
    </source>
</evidence>
<dbReference type="PROSITE" id="PS50110">
    <property type="entry name" value="RESPONSE_REGULATORY"/>
    <property type="match status" value="1"/>
</dbReference>
<dbReference type="InterPro" id="IPR011006">
    <property type="entry name" value="CheY-like_superfamily"/>
</dbReference>
<name>I4BPX2_MYCCN</name>
<reference evidence="6 7" key="1">
    <citation type="submission" date="2012-06" db="EMBL/GenBank/DDBJ databases">
        <title>Complete sequence of chromosome of Mycobacterium chubuense NBB4.</title>
        <authorList>
            <consortium name="US DOE Joint Genome Institute"/>
            <person name="Lucas S."/>
            <person name="Han J."/>
            <person name="Lapidus A."/>
            <person name="Cheng J.-F."/>
            <person name="Goodwin L."/>
            <person name="Pitluck S."/>
            <person name="Peters L."/>
            <person name="Mikhailova N."/>
            <person name="Teshima H."/>
            <person name="Detter J.C."/>
            <person name="Han C."/>
            <person name="Tapia R."/>
            <person name="Land M."/>
            <person name="Hauser L."/>
            <person name="Kyrpides N."/>
            <person name="Ivanova N."/>
            <person name="Pagani I."/>
            <person name="Mattes T."/>
            <person name="Holmes A."/>
            <person name="Rutledge P."/>
            <person name="Paulsen I."/>
            <person name="Coleman N."/>
            <person name="Woyke T."/>
        </authorList>
    </citation>
    <scope>NUCLEOTIDE SEQUENCE [LARGE SCALE GENOMIC DNA]</scope>
    <source>
        <strain evidence="6 7">NBB4</strain>
    </source>
</reference>
<dbReference type="RefSeq" id="WP_014817797.1">
    <property type="nucleotide sequence ID" value="NC_018027.1"/>
</dbReference>
<accession>I4BPX2</accession>
<feature type="domain" description="Response regulatory" evidence="5">
    <location>
        <begin position="110"/>
        <end position="224"/>
    </location>
</feature>
<dbReference type="PROSITE" id="PS50043">
    <property type="entry name" value="HTH_LUXR_2"/>
    <property type="match status" value="1"/>
</dbReference>
<dbReference type="Gene3D" id="1.10.10.10">
    <property type="entry name" value="Winged helix-like DNA-binding domain superfamily/Winged helix DNA-binding domain"/>
    <property type="match status" value="1"/>
</dbReference>
<dbReference type="Gene3D" id="3.40.50.2300">
    <property type="match status" value="1"/>
</dbReference>
<dbReference type="CDD" id="cd06170">
    <property type="entry name" value="LuxR_C_like"/>
    <property type="match status" value="1"/>
</dbReference>
<dbReference type="SMART" id="SM00448">
    <property type="entry name" value="REC"/>
    <property type="match status" value="1"/>
</dbReference>
<dbReference type="eggNOG" id="COG2197">
    <property type="taxonomic scope" value="Bacteria"/>
</dbReference>
<dbReference type="GO" id="GO:0003677">
    <property type="term" value="F:DNA binding"/>
    <property type="evidence" value="ECO:0007669"/>
    <property type="project" value="UniProtKB-KW"/>
</dbReference>
<dbReference type="PROSITE" id="PS00622">
    <property type="entry name" value="HTH_LUXR_1"/>
    <property type="match status" value="1"/>
</dbReference>
<dbReference type="InterPro" id="IPR036388">
    <property type="entry name" value="WH-like_DNA-bd_sf"/>
</dbReference>
<dbReference type="EMBL" id="CP003053">
    <property type="protein sequence ID" value="AFM19329.1"/>
    <property type="molecule type" value="Genomic_DNA"/>
</dbReference>
<dbReference type="KEGG" id="mcb:Mycch_4627"/>
<dbReference type="PRINTS" id="PR00038">
    <property type="entry name" value="HTHLUXR"/>
</dbReference>
<protein>
    <submittedName>
        <fullName evidence="6">Response regulator containing a CheY-like receiver domain and an HTH DNA-binding domain</fullName>
    </submittedName>
</protein>
<dbReference type="SUPFAM" id="SSF46894">
    <property type="entry name" value="C-terminal effector domain of the bipartite response regulators"/>
    <property type="match status" value="1"/>
</dbReference>
<feature type="domain" description="HTH luxR-type" evidence="4">
    <location>
        <begin position="251"/>
        <end position="316"/>
    </location>
</feature>
<feature type="region of interest" description="Disordered" evidence="3">
    <location>
        <begin position="1"/>
        <end position="38"/>
    </location>
</feature>
<evidence type="ECO:0000256" key="2">
    <source>
        <dbReference type="PROSITE-ProRule" id="PRU00169"/>
    </source>
</evidence>
<sequence>MTLLGLRPDPEAEQGSDSDDTRVSRLSSGSEPMPTRRIPARTPEANLARLVGGVAVSNHQVVAPKATVLTVAGVAQGSGGQIISLPPPDSPTSIRTDKNRSLRGKFIDGDILIVDDCTLHRESLATVLSLRGIATVRVASDLPTLVAALEGSEPRVILLNMDSRGVQRFLRAMSSLSTRAGVIVIAASLEDESAIIACAEAGVAAYHMRTDSFSHLIALIERVAAGEVSCPAAVSAILLRHLSSLASRRDSGGRDLVLTTRETQILQMLELGRSNQDIAAHLSIAVHTVKNHVHNLLTKLGVSTRAEAAALSHAVRRAGQSQGTRSGSSQNWP</sequence>
<dbReference type="STRING" id="710421.Mycch_4627"/>
<dbReference type="InterPro" id="IPR051015">
    <property type="entry name" value="EvgA-like"/>
</dbReference>
<dbReference type="Proteomes" id="UP000006057">
    <property type="component" value="Chromosome"/>
</dbReference>
<keyword evidence="1 6" id="KW-0238">DNA-binding</keyword>
<dbReference type="InterPro" id="IPR001789">
    <property type="entry name" value="Sig_transdc_resp-reg_receiver"/>
</dbReference>
<evidence type="ECO:0000259" key="5">
    <source>
        <dbReference type="PROSITE" id="PS50110"/>
    </source>
</evidence>
<gene>
    <name evidence="6" type="ordered locus">Mycch_4627</name>
</gene>
<evidence type="ECO:0000313" key="7">
    <source>
        <dbReference type="Proteomes" id="UP000006057"/>
    </source>
</evidence>
<dbReference type="GO" id="GO:0000160">
    <property type="term" value="P:phosphorelay signal transduction system"/>
    <property type="evidence" value="ECO:0007669"/>
    <property type="project" value="InterPro"/>
</dbReference>
<dbReference type="SMART" id="SM00421">
    <property type="entry name" value="HTH_LUXR"/>
    <property type="match status" value="1"/>
</dbReference>
<organism evidence="6 7">
    <name type="scientific">Mycolicibacterium chubuense (strain NBB4)</name>
    <name type="common">Mycobacterium chubuense</name>
    <dbReference type="NCBI Taxonomy" id="710421"/>
    <lineage>
        <taxon>Bacteria</taxon>
        <taxon>Bacillati</taxon>
        <taxon>Actinomycetota</taxon>
        <taxon>Actinomycetes</taxon>
        <taxon>Mycobacteriales</taxon>
        <taxon>Mycobacteriaceae</taxon>
        <taxon>Mycolicibacterium</taxon>
    </lineage>
</organism>
<feature type="compositionally biased region" description="Low complexity" evidence="3">
    <location>
        <begin position="317"/>
        <end position="333"/>
    </location>
</feature>
<proteinExistence type="predicted"/>
<dbReference type="PANTHER" id="PTHR45566:SF1">
    <property type="entry name" value="HTH-TYPE TRANSCRIPTIONAL REGULATOR YHJB-RELATED"/>
    <property type="match status" value="1"/>
</dbReference>
<dbReference type="HOGENOM" id="CLU_833718_0_0_11"/>
<dbReference type="AlphaFoldDB" id="I4BPX2"/>
<dbReference type="PANTHER" id="PTHR45566">
    <property type="entry name" value="HTH-TYPE TRANSCRIPTIONAL REGULATOR YHJB-RELATED"/>
    <property type="match status" value="1"/>
</dbReference>
<dbReference type="OrthoDB" id="4727384at2"/>
<dbReference type="Pfam" id="PF00196">
    <property type="entry name" value="GerE"/>
    <property type="match status" value="1"/>
</dbReference>